<dbReference type="InterPro" id="IPR029058">
    <property type="entry name" value="AB_hydrolase_fold"/>
</dbReference>
<dbReference type="AlphaFoldDB" id="E2BX58"/>
<dbReference type="Gene3D" id="3.40.50.1820">
    <property type="entry name" value="alpha/beta hydrolase"/>
    <property type="match status" value="1"/>
</dbReference>
<evidence type="ECO:0000256" key="4">
    <source>
        <dbReference type="ARBA" id="ARBA00013179"/>
    </source>
</evidence>
<comment type="similarity">
    <text evidence="3 8">Belongs to the AB hydrolase superfamily. Lipase family.</text>
</comment>
<feature type="domain" description="Lipase" evidence="10">
    <location>
        <begin position="84"/>
        <end position="415"/>
    </location>
</feature>
<evidence type="ECO:0000313" key="12">
    <source>
        <dbReference type="Proteomes" id="UP000008237"/>
    </source>
</evidence>
<organism evidence="12">
    <name type="scientific">Harpegnathos saltator</name>
    <name type="common">Jerdon's jumping ant</name>
    <dbReference type="NCBI Taxonomy" id="610380"/>
    <lineage>
        <taxon>Eukaryota</taxon>
        <taxon>Metazoa</taxon>
        <taxon>Ecdysozoa</taxon>
        <taxon>Arthropoda</taxon>
        <taxon>Hexapoda</taxon>
        <taxon>Insecta</taxon>
        <taxon>Pterygota</taxon>
        <taxon>Neoptera</taxon>
        <taxon>Endopterygota</taxon>
        <taxon>Hymenoptera</taxon>
        <taxon>Apocrita</taxon>
        <taxon>Aculeata</taxon>
        <taxon>Formicoidea</taxon>
        <taxon>Formicidae</taxon>
        <taxon>Ponerinae</taxon>
        <taxon>Ponerini</taxon>
        <taxon>Harpegnathos</taxon>
    </lineage>
</organism>
<keyword evidence="5" id="KW-0964">Secreted</keyword>
<keyword evidence="12" id="KW-1185">Reference proteome</keyword>
<dbReference type="GO" id="GO:0008970">
    <property type="term" value="F:phospholipase A1 activity"/>
    <property type="evidence" value="ECO:0007669"/>
    <property type="project" value="UniProtKB-EC"/>
</dbReference>
<comment type="catalytic activity">
    <reaction evidence="1">
        <text>a 1,2-diacyl-sn-glycero-3-phosphocholine + H2O = a 2-acyl-sn-glycero-3-phosphocholine + a fatty acid + H(+)</text>
        <dbReference type="Rhea" id="RHEA:18689"/>
        <dbReference type="ChEBI" id="CHEBI:15377"/>
        <dbReference type="ChEBI" id="CHEBI:15378"/>
        <dbReference type="ChEBI" id="CHEBI:28868"/>
        <dbReference type="ChEBI" id="CHEBI:57643"/>
        <dbReference type="ChEBI" id="CHEBI:57875"/>
        <dbReference type="EC" id="3.1.1.32"/>
    </reaction>
</comment>
<dbReference type="PhylomeDB" id="E2BX58"/>
<feature type="signal peptide" evidence="9">
    <location>
        <begin position="1"/>
        <end position="16"/>
    </location>
</feature>
<dbReference type="EC" id="3.1.1.32" evidence="4"/>
<dbReference type="Proteomes" id="UP000008237">
    <property type="component" value="Unassembled WGS sequence"/>
</dbReference>
<evidence type="ECO:0000256" key="8">
    <source>
        <dbReference type="RuleBase" id="RU004262"/>
    </source>
</evidence>
<comment type="subcellular location">
    <subcellularLocation>
        <location evidence="2">Secreted</location>
    </subcellularLocation>
</comment>
<evidence type="ECO:0000256" key="7">
    <source>
        <dbReference type="ARBA" id="ARBA00023157"/>
    </source>
</evidence>
<sequence length="440" mass="49553">MYVAFAVVLFVLAGESARLTVPNLLSKSQTHVAQVFRNLHNYTSNVAETLLQPNNISLANFTYNLPTNESQSKLMDCLGLGENIAKVLEQHFMSEPNGSYALDVRFFMSTRKQPRRVEVVLGEQFGLQWTDFKIERRTMIIVHGFLSSGGVDWVKNMEKTCLEWNDVNVVVIDWSAGSNTLNYYKAAVNTRIVGYQISKFIEHLTNTTINDKGPDTSNWGPLHLIGHSLGAHICGVTAKELKKRNNKWLVQRITGLDPAQPCFRNTDRSIHLDAKDAPFVDVIHTNGRHLLNLGLGLPEPIGSIDFYLNGGKTQPGCKKDKSLNIISYLTIPVDVIEQATCSHGRSYEYFTESLMIANTCNCTFWGYPWDWTSKNISNIIVNPCNHDTCAEMGIRAELYNKRGTFYVATASSSPFCINNTDALEEVKKQLEQDYYDETEN</sequence>
<dbReference type="Pfam" id="PF00151">
    <property type="entry name" value="Lipase"/>
    <property type="match status" value="1"/>
</dbReference>
<dbReference type="PANTHER" id="PTHR11610">
    <property type="entry name" value="LIPASE"/>
    <property type="match status" value="1"/>
</dbReference>
<dbReference type="OrthoDB" id="199913at2759"/>
<dbReference type="InParanoid" id="E2BX58"/>
<gene>
    <name evidence="11" type="ORF">EAI_16355</name>
</gene>
<dbReference type="InterPro" id="IPR013818">
    <property type="entry name" value="Lipase"/>
</dbReference>
<dbReference type="GO" id="GO:0005615">
    <property type="term" value="C:extracellular space"/>
    <property type="evidence" value="ECO:0007669"/>
    <property type="project" value="TreeGrafter"/>
</dbReference>
<dbReference type="STRING" id="610380.E2BX58"/>
<name>E2BX58_HARSA</name>
<keyword evidence="7" id="KW-1015">Disulfide bond</keyword>
<evidence type="ECO:0000256" key="9">
    <source>
        <dbReference type="SAM" id="SignalP"/>
    </source>
</evidence>
<dbReference type="InterPro" id="IPR033906">
    <property type="entry name" value="Lipase_N"/>
</dbReference>
<dbReference type="SUPFAM" id="SSF53474">
    <property type="entry name" value="alpha/beta-Hydrolases"/>
    <property type="match status" value="1"/>
</dbReference>
<reference evidence="11 12" key="1">
    <citation type="journal article" date="2010" name="Science">
        <title>Genomic comparison of the ants Camponotus floridanus and Harpegnathos saltator.</title>
        <authorList>
            <person name="Bonasio R."/>
            <person name="Zhang G."/>
            <person name="Ye C."/>
            <person name="Mutti N.S."/>
            <person name="Fang X."/>
            <person name="Qin N."/>
            <person name="Donahue G."/>
            <person name="Yang P."/>
            <person name="Li Q."/>
            <person name="Li C."/>
            <person name="Zhang P."/>
            <person name="Huang Z."/>
            <person name="Berger S.L."/>
            <person name="Reinberg D."/>
            <person name="Wang J."/>
            <person name="Liebig J."/>
        </authorList>
    </citation>
    <scope>NUCLEOTIDE SEQUENCE [LARGE SCALE GENOMIC DNA]</scope>
    <source>
        <strain evidence="11 12">R22 G/1</strain>
    </source>
</reference>
<dbReference type="EMBL" id="GL451202">
    <property type="protein sequence ID" value="EFN79777.1"/>
    <property type="molecule type" value="Genomic_DNA"/>
</dbReference>
<dbReference type="KEGG" id="hst:105187559"/>
<protein>
    <recommendedName>
        <fullName evidence="4">phospholipase A1</fullName>
        <ecNumber evidence="4">3.1.1.32</ecNumber>
    </recommendedName>
</protein>
<proteinExistence type="inferred from homology"/>
<dbReference type="OMA" id="NCTFWAH"/>
<evidence type="ECO:0000256" key="2">
    <source>
        <dbReference type="ARBA" id="ARBA00004613"/>
    </source>
</evidence>
<accession>E2BX58</accession>
<evidence type="ECO:0000313" key="11">
    <source>
        <dbReference type="EMBL" id="EFN79777.1"/>
    </source>
</evidence>
<evidence type="ECO:0000259" key="10">
    <source>
        <dbReference type="Pfam" id="PF00151"/>
    </source>
</evidence>
<keyword evidence="6" id="KW-0378">Hydrolase</keyword>
<evidence type="ECO:0000256" key="5">
    <source>
        <dbReference type="ARBA" id="ARBA00022525"/>
    </source>
</evidence>
<dbReference type="InterPro" id="IPR000734">
    <property type="entry name" value="TAG_lipase"/>
</dbReference>
<evidence type="ECO:0000256" key="3">
    <source>
        <dbReference type="ARBA" id="ARBA00010701"/>
    </source>
</evidence>
<dbReference type="PRINTS" id="PR00821">
    <property type="entry name" value="TAGLIPASE"/>
</dbReference>
<evidence type="ECO:0000256" key="1">
    <source>
        <dbReference type="ARBA" id="ARBA00000111"/>
    </source>
</evidence>
<dbReference type="GO" id="GO:0016042">
    <property type="term" value="P:lipid catabolic process"/>
    <property type="evidence" value="ECO:0007669"/>
    <property type="project" value="TreeGrafter"/>
</dbReference>
<dbReference type="CDD" id="cd00707">
    <property type="entry name" value="Pancreat_lipase_like"/>
    <property type="match status" value="1"/>
</dbReference>
<feature type="chain" id="PRO_5003157510" description="phospholipase A1" evidence="9">
    <location>
        <begin position="17"/>
        <end position="440"/>
    </location>
</feature>
<evidence type="ECO:0000256" key="6">
    <source>
        <dbReference type="ARBA" id="ARBA00022801"/>
    </source>
</evidence>
<keyword evidence="9" id="KW-0732">Signal</keyword>